<evidence type="ECO:0000256" key="2">
    <source>
        <dbReference type="ARBA" id="ARBA00022729"/>
    </source>
</evidence>
<dbReference type="RefSeq" id="WP_030004846.1">
    <property type="nucleotide sequence ID" value="NC_022549.1"/>
</dbReference>
<proteinExistence type="inferred from homology"/>
<reference evidence="8 9" key="1">
    <citation type="journal article" date="2013" name="J. Mol. Microbiol. Biotechnol.">
        <title>Analysis of the Complete Genomes of Acholeplasma brassicae , A. palmae and A. laidlawii and Their Comparison to the Obligate Parasites from ' Candidatus Phytoplasma'.</title>
        <authorList>
            <person name="Kube M."/>
            <person name="Siewert C."/>
            <person name="Migdoll A.M."/>
            <person name="Duduk B."/>
            <person name="Holz S."/>
            <person name="Rabus R."/>
            <person name="Seemuller E."/>
            <person name="Mitrovic J."/>
            <person name="Muller I."/>
            <person name="Buttner C."/>
            <person name="Reinhardt R."/>
        </authorList>
    </citation>
    <scope>NUCLEOTIDE SEQUENCE [LARGE SCALE GENOMIC DNA]</scope>
    <source>
        <strain evidence="9">0502</strain>
    </source>
</reference>
<dbReference type="InterPro" id="IPR004872">
    <property type="entry name" value="Lipoprotein_NlpA"/>
</dbReference>
<dbReference type="Pfam" id="PF03180">
    <property type="entry name" value="Lipoprotein_9"/>
    <property type="match status" value="1"/>
</dbReference>
<evidence type="ECO:0000256" key="3">
    <source>
        <dbReference type="ARBA" id="ARBA00023136"/>
    </source>
</evidence>
<evidence type="ECO:0000313" key="8">
    <source>
        <dbReference type="EMBL" id="CCV65984.1"/>
    </source>
</evidence>
<dbReference type="PANTHER" id="PTHR30429:SF0">
    <property type="entry name" value="METHIONINE-BINDING LIPOPROTEIN METQ"/>
    <property type="match status" value="1"/>
</dbReference>
<dbReference type="SUPFAM" id="SSF53850">
    <property type="entry name" value="Periplasmic binding protein-like II"/>
    <property type="match status" value="1"/>
</dbReference>
<dbReference type="Proteomes" id="UP000032737">
    <property type="component" value="Chromosome"/>
</dbReference>
<dbReference type="HOGENOM" id="CLU_067080_0_0_14"/>
<evidence type="ECO:0000256" key="4">
    <source>
        <dbReference type="ARBA" id="ARBA00023139"/>
    </source>
</evidence>
<organism evidence="8 9">
    <name type="scientific">Acholeplasma brassicae</name>
    <dbReference type="NCBI Taxonomy" id="61635"/>
    <lineage>
        <taxon>Bacteria</taxon>
        <taxon>Bacillati</taxon>
        <taxon>Mycoplasmatota</taxon>
        <taxon>Mollicutes</taxon>
        <taxon>Acholeplasmatales</taxon>
        <taxon>Acholeplasmataceae</taxon>
        <taxon>Acholeplasma</taxon>
    </lineage>
</organism>
<accession>U4KT32</accession>
<dbReference type="KEGG" id="abra:BN85309630"/>
<feature type="lipid moiety-binding region" description="S-diacylglycerol cysteine" evidence="7">
    <location>
        <position position="20"/>
    </location>
</feature>
<evidence type="ECO:0000256" key="5">
    <source>
        <dbReference type="ARBA" id="ARBA00023288"/>
    </source>
</evidence>
<dbReference type="GO" id="GO:0016020">
    <property type="term" value="C:membrane"/>
    <property type="evidence" value="ECO:0007669"/>
    <property type="project" value="UniProtKB-SubCell"/>
</dbReference>
<evidence type="ECO:0000256" key="6">
    <source>
        <dbReference type="PIRNR" id="PIRNR002854"/>
    </source>
</evidence>
<evidence type="ECO:0000256" key="7">
    <source>
        <dbReference type="PIRSR" id="PIRSR002854-1"/>
    </source>
</evidence>
<evidence type="ECO:0000256" key="1">
    <source>
        <dbReference type="ARBA" id="ARBA00004635"/>
    </source>
</evidence>
<name>U4KT32_9MOLU</name>
<dbReference type="OrthoDB" id="9812878at2"/>
<keyword evidence="3" id="KW-0472">Membrane</keyword>
<keyword evidence="2" id="KW-0732">Signal</keyword>
<dbReference type="STRING" id="61635.BN85309630"/>
<dbReference type="EMBL" id="FO681348">
    <property type="protein sequence ID" value="CCV65984.1"/>
    <property type="molecule type" value="Genomic_DNA"/>
</dbReference>
<evidence type="ECO:0000313" key="9">
    <source>
        <dbReference type="Proteomes" id="UP000032737"/>
    </source>
</evidence>
<dbReference type="PROSITE" id="PS51257">
    <property type="entry name" value="PROKAR_LIPOPROTEIN"/>
    <property type="match status" value="1"/>
</dbReference>
<dbReference type="PIRSF" id="PIRSF002854">
    <property type="entry name" value="MetQ"/>
    <property type="match status" value="1"/>
</dbReference>
<comment type="subcellular location">
    <subcellularLocation>
        <location evidence="1">Membrane</location>
        <topology evidence="1">Lipid-anchor</topology>
    </subcellularLocation>
</comment>
<keyword evidence="4" id="KW-0564">Palmitate</keyword>
<protein>
    <recommendedName>
        <fullName evidence="6">Lipoprotein</fullName>
    </recommendedName>
</protein>
<gene>
    <name evidence="8" type="ORF">BN85309630</name>
</gene>
<keyword evidence="9" id="KW-1185">Reference proteome</keyword>
<dbReference type="Gene3D" id="3.40.190.10">
    <property type="entry name" value="Periplasmic binding protein-like II"/>
    <property type="match status" value="2"/>
</dbReference>
<dbReference type="PANTHER" id="PTHR30429">
    <property type="entry name" value="D-METHIONINE-BINDING LIPOPROTEIN METQ"/>
    <property type="match status" value="1"/>
</dbReference>
<comment type="similarity">
    <text evidence="6">Belongs to the nlpA lipoprotein family.</text>
</comment>
<dbReference type="AlphaFoldDB" id="U4KT32"/>
<sequence length="270" mass="29868">MKKFVLIVLTIVSITLLTGCQKDDPSVIKVGASPLPHAAILEQAKPLLKEKGYTLEIIEFSDYVLPNVALTNNEIIANFFQHEPYLNRYNNENNTSIVKAASIHIEPIGIYSKVYESLTEVKEGDTVLMSNSLSDQGRLLNLLVEAGLITLKQGVKPFDATLDDIDQNLKNLDIKATIAPEMLGLAYQNNEAELILINTNFALNINLSPSKDALILELANQTNPYSNILAVNESDLDDPRVIALIEVLKSLEIQAWIEEEFEGNVVPVIN</sequence>
<keyword evidence="5 6" id="KW-0449">Lipoprotein</keyword>